<evidence type="ECO:0000313" key="3">
    <source>
        <dbReference type="Proteomes" id="UP000004478"/>
    </source>
</evidence>
<dbReference type="OrthoDB" id="1116010at2"/>
<dbReference type="AlphaFoldDB" id="K1L0K9"/>
<evidence type="ECO:0000313" key="2">
    <source>
        <dbReference type="EMBL" id="EKB48291.1"/>
    </source>
</evidence>
<organism evidence="2 3">
    <name type="scientific">Cecembia lonarensis (strain CCUG 58316 / KCTC 22772 / LW9)</name>
    <dbReference type="NCBI Taxonomy" id="1225176"/>
    <lineage>
        <taxon>Bacteria</taxon>
        <taxon>Pseudomonadati</taxon>
        <taxon>Bacteroidota</taxon>
        <taxon>Cytophagia</taxon>
        <taxon>Cytophagales</taxon>
        <taxon>Cyclobacteriaceae</taxon>
        <taxon>Cecembia</taxon>
    </lineage>
</organism>
<keyword evidence="3" id="KW-1185">Reference proteome</keyword>
<proteinExistence type="predicted"/>
<feature type="signal peptide" evidence="1">
    <location>
        <begin position="1"/>
        <end position="19"/>
    </location>
</feature>
<dbReference type="RefSeq" id="WP_009186126.1">
    <property type="nucleotide sequence ID" value="NZ_AMGM01000059.1"/>
</dbReference>
<dbReference type="Proteomes" id="UP000004478">
    <property type="component" value="Unassembled WGS sequence"/>
</dbReference>
<dbReference type="SUPFAM" id="SSF101898">
    <property type="entry name" value="NHL repeat"/>
    <property type="match status" value="1"/>
</dbReference>
<feature type="chain" id="PRO_5003850501" evidence="1">
    <location>
        <begin position="20"/>
        <end position="274"/>
    </location>
</feature>
<protein>
    <submittedName>
        <fullName evidence="2">Uncharacterized protein</fullName>
    </submittedName>
</protein>
<dbReference type="EMBL" id="AMGM01000059">
    <property type="protein sequence ID" value="EKB48291.1"/>
    <property type="molecule type" value="Genomic_DNA"/>
</dbReference>
<dbReference type="PATRIC" id="fig|1225176.3.peg.3300"/>
<name>K1L0K9_CECL9</name>
<reference evidence="2 3" key="1">
    <citation type="journal article" date="2012" name="J. Bacteriol.">
        <title>Draft Genome Sequence of Cecembia lonarensis Strain LW9T, Isolated from Lonar Lake, a Haloalkaline Lake in India.</title>
        <authorList>
            <person name="Shivaji S."/>
            <person name="Ara S."/>
            <person name="Singh A."/>
            <person name="Pinnaka A.K."/>
        </authorList>
    </citation>
    <scope>NUCLEOTIDE SEQUENCE [LARGE SCALE GENOMIC DNA]</scope>
    <source>
        <strain evidence="2 3">LW9</strain>
    </source>
</reference>
<accession>K1L0K9</accession>
<sequence length="274" mass="32290">MKKALIITLLFHLFFQANAQEDWGEPIVIDFPKLSQLSLDNQGFIFIADSEGNIYQFDRQGKEINNFSPHRQGAISHLEASWTVNIFAFSQDLQEYRILDRFIIPISENRIPLTHFNVVKVATLGNNNIIWVFDETDLSLKQWDYRRNRIFQDQPLNLILERSTFAITDMREYQNLLFLNIEEEGIYILDNQGNFIKRIPQTIEQSLSFYKTNLVFLDKKDLVLMNFQTGKSNRFQIPETLSGYHVVMNQYQVIFYNEKRVVLYAKDLTPLNDT</sequence>
<evidence type="ECO:0000256" key="1">
    <source>
        <dbReference type="SAM" id="SignalP"/>
    </source>
</evidence>
<comment type="caution">
    <text evidence="2">The sequence shown here is derived from an EMBL/GenBank/DDBJ whole genome shotgun (WGS) entry which is preliminary data.</text>
</comment>
<gene>
    <name evidence="2" type="ORF">B879_03107</name>
</gene>
<keyword evidence="1" id="KW-0732">Signal</keyword>